<dbReference type="GO" id="GO:0008270">
    <property type="term" value="F:zinc ion binding"/>
    <property type="evidence" value="ECO:0007669"/>
    <property type="project" value="InterPro"/>
</dbReference>
<dbReference type="PROSITE" id="PS00463">
    <property type="entry name" value="ZN2_CY6_FUNGAL_1"/>
    <property type="match status" value="1"/>
</dbReference>
<evidence type="ECO:0000256" key="5">
    <source>
        <dbReference type="SAM" id="MobiDB-lite"/>
    </source>
</evidence>
<dbReference type="EMBL" id="JAGMUU010000009">
    <property type="protein sequence ID" value="KAH7145637.1"/>
    <property type="molecule type" value="Genomic_DNA"/>
</dbReference>
<protein>
    <recommendedName>
        <fullName evidence="6">Zn(2)-C6 fungal-type domain-containing protein</fullName>
    </recommendedName>
</protein>
<feature type="region of interest" description="Disordered" evidence="5">
    <location>
        <begin position="354"/>
        <end position="378"/>
    </location>
</feature>
<dbReference type="PANTHER" id="PTHR46910:SF3">
    <property type="entry name" value="HALOTOLERANCE PROTEIN 9-RELATED"/>
    <property type="match status" value="1"/>
</dbReference>
<evidence type="ECO:0000313" key="7">
    <source>
        <dbReference type="EMBL" id="KAH7145637.1"/>
    </source>
</evidence>
<organism evidence="7 8">
    <name type="scientific">Dactylonectria estremocensis</name>
    <dbReference type="NCBI Taxonomy" id="1079267"/>
    <lineage>
        <taxon>Eukaryota</taxon>
        <taxon>Fungi</taxon>
        <taxon>Dikarya</taxon>
        <taxon>Ascomycota</taxon>
        <taxon>Pezizomycotina</taxon>
        <taxon>Sordariomycetes</taxon>
        <taxon>Hypocreomycetidae</taxon>
        <taxon>Hypocreales</taxon>
        <taxon>Nectriaceae</taxon>
        <taxon>Dactylonectria</taxon>
    </lineage>
</organism>
<evidence type="ECO:0000256" key="4">
    <source>
        <dbReference type="ARBA" id="ARBA00023242"/>
    </source>
</evidence>
<comment type="caution">
    <text evidence="7">The sequence shown here is derived from an EMBL/GenBank/DDBJ whole genome shotgun (WGS) entry which is preliminary data.</text>
</comment>
<sequence>MTVSPHGHNQFPTGDGRRFPSRAGGYPHPHPHPHPHPYPDRRGGAAFPGFPGPGRDPTLNEDDYSTQRKRISVACGRCRKRKIRCSGDTGNGAPCSNCRNAGWEMCQYLRVASQEAQMKNDNFPYNMEASRQYQAGGGSSVPPIQGPVVQYDVSGIQTAVDHEGLAFRPAPSASFPYSARSFDGASAPWTVEHGAVPFSVFPPTYASGGQQDQDLALGYRMGSSSNMGSGNSIVSSSSIVGSNAPDAASLHFQTVHGTPAAPAAEVHHRALPTRTRRTALPALGVSPYRNDSCSPVCGKSSQSSSSGASPMTPGSEASAPSYTNYESPSSAMPAVAASYSAMTIAAQLTRPNDMYSATGTSEPAMYSPGPSAAAPMRHSGGSPDMTYRYTDTTAGTASPVTGTLLPKRERAPASDAALALSSLHGPPFVAQSHGQSAPYMLPGDVQGSAGSDADAEDGEHKPAVLRT</sequence>
<evidence type="ECO:0000259" key="6">
    <source>
        <dbReference type="PROSITE" id="PS50048"/>
    </source>
</evidence>
<feature type="compositionally biased region" description="Basic and acidic residues" evidence="5">
    <location>
        <begin position="458"/>
        <end position="467"/>
    </location>
</feature>
<name>A0A9P9J1S8_9HYPO</name>
<gene>
    <name evidence="7" type="ORF">B0J13DRAFT_324072</name>
</gene>
<dbReference type="OrthoDB" id="5394557at2759"/>
<dbReference type="Proteomes" id="UP000717696">
    <property type="component" value="Unassembled WGS sequence"/>
</dbReference>
<feature type="region of interest" description="Disordered" evidence="5">
    <location>
        <begin position="267"/>
        <end position="327"/>
    </location>
</feature>
<reference evidence="7" key="1">
    <citation type="journal article" date="2021" name="Nat. Commun.">
        <title>Genetic determinants of endophytism in the Arabidopsis root mycobiome.</title>
        <authorList>
            <person name="Mesny F."/>
            <person name="Miyauchi S."/>
            <person name="Thiergart T."/>
            <person name="Pickel B."/>
            <person name="Atanasova L."/>
            <person name="Karlsson M."/>
            <person name="Huettel B."/>
            <person name="Barry K.W."/>
            <person name="Haridas S."/>
            <person name="Chen C."/>
            <person name="Bauer D."/>
            <person name="Andreopoulos W."/>
            <person name="Pangilinan J."/>
            <person name="LaButti K."/>
            <person name="Riley R."/>
            <person name="Lipzen A."/>
            <person name="Clum A."/>
            <person name="Drula E."/>
            <person name="Henrissat B."/>
            <person name="Kohler A."/>
            <person name="Grigoriev I.V."/>
            <person name="Martin F.M."/>
            <person name="Hacquard S."/>
        </authorList>
    </citation>
    <scope>NUCLEOTIDE SEQUENCE</scope>
    <source>
        <strain evidence="7">MPI-CAGE-AT-0021</strain>
    </source>
</reference>
<evidence type="ECO:0000256" key="3">
    <source>
        <dbReference type="ARBA" id="ARBA00023125"/>
    </source>
</evidence>
<accession>A0A9P9J1S8</accession>
<proteinExistence type="predicted"/>
<dbReference type="CDD" id="cd00067">
    <property type="entry name" value="GAL4"/>
    <property type="match status" value="1"/>
</dbReference>
<dbReference type="PROSITE" id="PS50048">
    <property type="entry name" value="ZN2_CY6_FUNGAL_2"/>
    <property type="match status" value="1"/>
</dbReference>
<keyword evidence="8" id="KW-1185">Reference proteome</keyword>
<dbReference type="Gene3D" id="4.10.240.10">
    <property type="entry name" value="Zn(2)-C6 fungal-type DNA-binding domain"/>
    <property type="match status" value="1"/>
</dbReference>
<dbReference type="SMART" id="SM00066">
    <property type="entry name" value="GAL4"/>
    <property type="match status" value="1"/>
</dbReference>
<dbReference type="GO" id="GO:0003677">
    <property type="term" value="F:DNA binding"/>
    <property type="evidence" value="ECO:0007669"/>
    <property type="project" value="UniProtKB-KW"/>
</dbReference>
<feature type="domain" description="Zn(2)-C6 fungal-type" evidence="6">
    <location>
        <begin position="74"/>
        <end position="108"/>
    </location>
</feature>
<dbReference type="InterPro" id="IPR036864">
    <property type="entry name" value="Zn2-C6_fun-type_DNA-bd_sf"/>
</dbReference>
<feature type="compositionally biased region" description="Low complexity" evidence="5">
    <location>
        <begin position="44"/>
        <end position="55"/>
    </location>
</feature>
<feature type="region of interest" description="Disordered" evidence="5">
    <location>
        <begin position="425"/>
        <end position="467"/>
    </location>
</feature>
<evidence type="ECO:0000313" key="8">
    <source>
        <dbReference type="Proteomes" id="UP000717696"/>
    </source>
</evidence>
<dbReference type="InterPro" id="IPR050987">
    <property type="entry name" value="AtrR-like"/>
</dbReference>
<dbReference type="GO" id="GO:0000981">
    <property type="term" value="F:DNA-binding transcription factor activity, RNA polymerase II-specific"/>
    <property type="evidence" value="ECO:0007669"/>
    <property type="project" value="InterPro"/>
</dbReference>
<dbReference type="PANTHER" id="PTHR46910">
    <property type="entry name" value="TRANSCRIPTION FACTOR PDR1"/>
    <property type="match status" value="1"/>
</dbReference>
<feature type="compositionally biased region" description="Low complexity" evidence="5">
    <location>
        <begin position="292"/>
        <end position="315"/>
    </location>
</feature>
<evidence type="ECO:0000256" key="2">
    <source>
        <dbReference type="ARBA" id="ARBA00022723"/>
    </source>
</evidence>
<feature type="region of interest" description="Disordered" evidence="5">
    <location>
        <begin position="1"/>
        <end position="64"/>
    </location>
</feature>
<dbReference type="SUPFAM" id="SSF57701">
    <property type="entry name" value="Zn2/Cys6 DNA-binding domain"/>
    <property type="match status" value="1"/>
</dbReference>
<dbReference type="AlphaFoldDB" id="A0A9P9J1S8"/>
<dbReference type="InterPro" id="IPR001138">
    <property type="entry name" value="Zn2Cys6_DnaBD"/>
</dbReference>
<keyword evidence="4" id="KW-0539">Nucleus</keyword>
<keyword evidence="3" id="KW-0238">DNA-binding</keyword>
<comment type="subcellular location">
    <subcellularLocation>
        <location evidence="1">Nucleus</location>
    </subcellularLocation>
</comment>
<keyword evidence="2" id="KW-0479">Metal-binding</keyword>
<dbReference type="GO" id="GO:0005634">
    <property type="term" value="C:nucleus"/>
    <property type="evidence" value="ECO:0007669"/>
    <property type="project" value="UniProtKB-SubCell"/>
</dbReference>
<dbReference type="Pfam" id="PF00172">
    <property type="entry name" value="Zn_clus"/>
    <property type="match status" value="1"/>
</dbReference>
<evidence type="ECO:0000256" key="1">
    <source>
        <dbReference type="ARBA" id="ARBA00004123"/>
    </source>
</evidence>